<gene>
    <name evidence="2" type="ORF">LEM8419_01827</name>
</gene>
<comment type="caution">
    <text evidence="2">The sequence shown here is derived from an EMBL/GenBank/DDBJ whole genome shotgun (WGS) entry which is preliminary data.</text>
</comment>
<name>A0ABM9B1H4_9BACT</name>
<sequence length="354" mass="40483">MDQQHIDRLRQHPTLADAEVVETHISWLLLLPEDVYKMKKNVRFSFLDFSTPAKRKYYCERELQLNRRLAPELYRRVVGVNPTLSTALTFGPPVPQSVDYAVAMRRIDRRWEMEALLNRDAVSPADIDRIAERLAAFHAGVVLTDALFNPIEVLDRLTDILRYADRLEPLIGPTGLDEIRAGISVARSVLRAFHARFHQRAVDGFTVDGHGDLHTGNIFLEHGRPILFDCLEFADDLRRIDVLDEVAFLYVDLEARGRTDLAERFAASYRRGTASAPAEEDELIFSFYRFYRVNVALKVTAIKISHSPKDAPAELTERLHRYLDLHRKYAGRLRESVPTHDPLLAGTRPASMSN</sequence>
<protein>
    <recommendedName>
        <fullName evidence="1">Aminoglycoside phosphotransferase domain-containing protein</fullName>
    </recommendedName>
</protein>
<evidence type="ECO:0000313" key="2">
    <source>
        <dbReference type="EMBL" id="CAH1000693.1"/>
    </source>
</evidence>
<dbReference type="Proteomes" id="UP000837803">
    <property type="component" value="Unassembled WGS sequence"/>
</dbReference>
<proteinExistence type="predicted"/>
<dbReference type="RefSeq" id="WP_238750732.1">
    <property type="nucleotide sequence ID" value="NZ_CAKLPZ010000002.1"/>
</dbReference>
<dbReference type="Pfam" id="PF01636">
    <property type="entry name" value="APH"/>
    <property type="match status" value="1"/>
</dbReference>
<dbReference type="PANTHER" id="PTHR43883">
    <property type="entry name" value="SLR0207 PROTEIN"/>
    <property type="match status" value="1"/>
</dbReference>
<dbReference type="EMBL" id="CAKLPZ010000002">
    <property type="protein sequence ID" value="CAH1000693.1"/>
    <property type="molecule type" value="Genomic_DNA"/>
</dbReference>
<evidence type="ECO:0000313" key="3">
    <source>
        <dbReference type="Proteomes" id="UP000837803"/>
    </source>
</evidence>
<reference evidence="2" key="1">
    <citation type="submission" date="2021-12" db="EMBL/GenBank/DDBJ databases">
        <authorList>
            <person name="Rodrigo-Torres L."/>
            <person name="Arahal R. D."/>
            <person name="Lucena T."/>
        </authorList>
    </citation>
    <scope>NUCLEOTIDE SEQUENCE</scope>
    <source>
        <strain evidence="2">CECT 8419</strain>
    </source>
</reference>
<dbReference type="InterPro" id="IPR011009">
    <property type="entry name" value="Kinase-like_dom_sf"/>
</dbReference>
<evidence type="ECO:0000259" key="1">
    <source>
        <dbReference type="Pfam" id="PF01636"/>
    </source>
</evidence>
<dbReference type="InterPro" id="IPR002575">
    <property type="entry name" value="Aminoglycoside_PTrfase"/>
</dbReference>
<dbReference type="SUPFAM" id="SSF56112">
    <property type="entry name" value="Protein kinase-like (PK-like)"/>
    <property type="match status" value="1"/>
</dbReference>
<organism evidence="2 3">
    <name type="scientific">Neolewinella maritima</name>
    <dbReference type="NCBI Taxonomy" id="1383882"/>
    <lineage>
        <taxon>Bacteria</taxon>
        <taxon>Pseudomonadati</taxon>
        <taxon>Bacteroidota</taxon>
        <taxon>Saprospiria</taxon>
        <taxon>Saprospirales</taxon>
        <taxon>Lewinellaceae</taxon>
        <taxon>Neolewinella</taxon>
    </lineage>
</organism>
<feature type="domain" description="Aminoglycoside phosphotransferase" evidence="1">
    <location>
        <begin position="89"/>
        <end position="274"/>
    </location>
</feature>
<dbReference type="PANTHER" id="PTHR43883:SF1">
    <property type="entry name" value="GLUCONOKINASE"/>
    <property type="match status" value="1"/>
</dbReference>
<dbReference type="InterPro" id="IPR052732">
    <property type="entry name" value="Cell-binding_unc_protein"/>
</dbReference>
<keyword evidence="3" id="KW-1185">Reference proteome</keyword>
<accession>A0ABM9B1H4</accession>